<sequence>MFDRNLVPLILTFLLSVSHNAAHVPDSMPINLEHANEIEYPIYSRYADEEFPSSHSRYYGLVEDKRSHFDPIMFRKRSHFDPIMFRKRSHFDPIMFRKRSHFDPIMFRKRYHLDSSKFDQRPWAYGFELRKPLAVPDQNV</sequence>
<comment type="caution">
    <text evidence="2">The sequence shown here is derived from an EMBL/GenBank/DDBJ whole genome shotgun (WGS) entry which is preliminary data.</text>
</comment>
<keyword evidence="1" id="KW-0732">Signal</keyword>
<evidence type="ECO:0000313" key="3">
    <source>
        <dbReference type="Proteomes" id="UP000822476"/>
    </source>
</evidence>
<feature type="chain" id="PRO_5035820053" evidence="1">
    <location>
        <begin position="22"/>
        <end position="140"/>
    </location>
</feature>
<organism evidence="2 3">
    <name type="scientific">Paragonimus skrjabini miyazakii</name>
    <dbReference type="NCBI Taxonomy" id="59628"/>
    <lineage>
        <taxon>Eukaryota</taxon>
        <taxon>Metazoa</taxon>
        <taxon>Spiralia</taxon>
        <taxon>Lophotrochozoa</taxon>
        <taxon>Platyhelminthes</taxon>
        <taxon>Trematoda</taxon>
        <taxon>Digenea</taxon>
        <taxon>Plagiorchiida</taxon>
        <taxon>Troglotremata</taxon>
        <taxon>Troglotrematidae</taxon>
        <taxon>Paragonimus</taxon>
    </lineage>
</organism>
<evidence type="ECO:0000256" key="1">
    <source>
        <dbReference type="SAM" id="SignalP"/>
    </source>
</evidence>
<dbReference type="AlphaFoldDB" id="A0A8S9Z2L6"/>
<protein>
    <submittedName>
        <fullName evidence="2">Uncharacterized protein</fullName>
    </submittedName>
</protein>
<dbReference type="OrthoDB" id="6234484at2759"/>
<proteinExistence type="predicted"/>
<name>A0A8S9Z2L6_9TREM</name>
<accession>A0A8S9Z2L6</accession>
<gene>
    <name evidence="2" type="ORF">EG68_00939</name>
</gene>
<feature type="signal peptide" evidence="1">
    <location>
        <begin position="1"/>
        <end position="21"/>
    </location>
</feature>
<dbReference type="EMBL" id="JTDE01000289">
    <property type="protein sequence ID" value="KAF7261689.1"/>
    <property type="molecule type" value="Genomic_DNA"/>
</dbReference>
<reference evidence="2" key="1">
    <citation type="submission" date="2019-07" db="EMBL/GenBank/DDBJ databases">
        <title>Annotation for the trematode Paragonimus miyazaki's.</title>
        <authorList>
            <person name="Choi Y.-J."/>
        </authorList>
    </citation>
    <scope>NUCLEOTIDE SEQUENCE</scope>
    <source>
        <strain evidence="2">Japan</strain>
    </source>
</reference>
<evidence type="ECO:0000313" key="2">
    <source>
        <dbReference type="EMBL" id="KAF7261689.1"/>
    </source>
</evidence>
<keyword evidence="3" id="KW-1185">Reference proteome</keyword>
<dbReference type="Proteomes" id="UP000822476">
    <property type="component" value="Unassembled WGS sequence"/>
</dbReference>